<dbReference type="RefSeq" id="WP_196397914.1">
    <property type="nucleotide sequence ID" value="NZ_JADNYM010000023.1"/>
</dbReference>
<proteinExistence type="predicted"/>
<dbReference type="Proteomes" id="UP000655366">
    <property type="component" value="Unassembled WGS sequence"/>
</dbReference>
<dbReference type="Pfam" id="PF04471">
    <property type="entry name" value="Mrr_cat"/>
    <property type="match status" value="1"/>
</dbReference>
<dbReference type="GO" id="GO:0004519">
    <property type="term" value="F:endonuclease activity"/>
    <property type="evidence" value="ECO:0007669"/>
    <property type="project" value="UniProtKB-KW"/>
</dbReference>
<dbReference type="GO" id="GO:0003677">
    <property type="term" value="F:DNA binding"/>
    <property type="evidence" value="ECO:0007669"/>
    <property type="project" value="InterPro"/>
</dbReference>
<dbReference type="Gene3D" id="3.40.1350.10">
    <property type="match status" value="1"/>
</dbReference>
<keyword evidence="3" id="KW-0540">Nuclease</keyword>
<sequence>MIMLSTRAPAAMPPPPAASVPPKGILLTTSEFTDGAKTEAPKARHKHIILIDGRQLASLMVQHNIGVEVDQLVEIKRIDGAFFTFDEE</sequence>
<organism evidence="3 4">
    <name type="scientific">Arthrobacter terrae</name>
    <dbReference type="NCBI Taxonomy" id="2935737"/>
    <lineage>
        <taxon>Bacteria</taxon>
        <taxon>Bacillati</taxon>
        <taxon>Actinomycetota</taxon>
        <taxon>Actinomycetes</taxon>
        <taxon>Micrococcales</taxon>
        <taxon>Micrococcaceae</taxon>
        <taxon>Arthrobacter</taxon>
    </lineage>
</organism>
<reference evidence="3 4" key="1">
    <citation type="submission" date="2020-11" db="EMBL/GenBank/DDBJ databases">
        <title>Arthrobacter antarcticus sp. nov., isolated from Antarctic Soil.</title>
        <authorList>
            <person name="Li J."/>
        </authorList>
    </citation>
    <scope>NUCLEOTIDE SEQUENCE [LARGE SCALE GENOMIC DNA]</scope>
    <source>
        <strain evidence="3 4">Z1-20</strain>
    </source>
</reference>
<feature type="region of interest" description="Disordered" evidence="1">
    <location>
        <begin position="1"/>
        <end position="23"/>
    </location>
</feature>
<dbReference type="AlphaFoldDB" id="A0A931G9A5"/>
<name>A0A931G9A5_9MICC</name>
<keyword evidence="4" id="KW-1185">Reference proteome</keyword>
<dbReference type="GO" id="GO:0009307">
    <property type="term" value="P:DNA restriction-modification system"/>
    <property type="evidence" value="ECO:0007669"/>
    <property type="project" value="InterPro"/>
</dbReference>
<feature type="domain" description="Restriction endonuclease type IV Mrr" evidence="2">
    <location>
        <begin position="23"/>
        <end position="60"/>
    </location>
</feature>
<dbReference type="InterPro" id="IPR007560">
    <property type="entry name" value="Restrct_endonuc_IV_Mrr"/>
</dbReference>
<comment type="caution">
    <text evidence="3">The sequence shown here is derived from an EMBL/GenBank/DDBJ whole genome shotgun (WGS) entry which is preliminary data.</text>
</comment>
<evidence type="ECO:0000313" key="4">
    <source>
        <dbReference type="Proteomes" id="UP000655366"/>
    </source>
</evidence>
<accession>A0A931G9A5</accession>
<protein>
    <submittedName>
        <fullName evidence="3">Restriction endonuclease</fullName>
    </submittedName>
</protein>
<keyword evidence="3" id="KW-0378">Hydrolase</keyword>
<dbReference type="InterPro" id="IPR011856">
    <property type="entry name" value="tRNA_endonuc-like_dom_sf"/>
</dbReference>
<evidence type="ECO:0000256" key="1">
    <source>
        <dbReference type="SAM" id="MobiDB-lite"/>
    </source>
</evidence>
<evidence type="ECO:0000313" key="3">
    <source>
        <dbReference type="EMBL" id="MBG0740984.1"/>
    </source>
</evidence>
<keyword evidence="3" id="KW-0255">Endonuclease</keyword>
<evidence type="ECO:0000259" key="2">
    <source>
        <dbReference type="Pfam" id="PF04471"/>
    </source>
</evidence>
<dbReference type="EMBL" id="JADNYM010000023">
    <property type="protein sequence ID" value="MBG0740984.1"/>
    <property type="molecule type" value="Genomic_DNA"/>
</dbReference>
<gene>
    <name evidence="3" type="ORF">IV500_16555</name>
</gene>